<organism evidence="3 4">
    <name type="scientific">Staphylococcus lugdunensis</name>
    <dbReference type="NCBI Taxonomy" id="28035"/>
    <lineage>
        <taxon>Bacteria</taxon>
        <taxon>Bacillati</taxon>
        <taxon>Bacillota</taxon>
        <taxon>Bacilli</taxon>
        <taxon>Bacillales</taxon>
        <taxon>Staphylococcaceae</taxon>
        <taxon>Staphylococcus</taxon>
    </lineage>
</organism>
<name>A0A4Q9VZQ2_STALU</name>
<dbReference type="GO" id="GO:0016787">
    <property type="term" value="F:hydrolase activity"/>
    <property type="evidence" value="ECO:0007669"/>
    <property type="project" value="UniProtKB-KW"/>
</dbReference>
<keyword evidence="1" id="KW-0378">Hydrolase</keyword>
<dbReference type="Pfam" id="PF08706">
    <property type="entry name" value="D5_N"/>
    <property type="match status" value="1"/>
</dbReference>
<evidence type="ECO:0000259" key="2">
    <source>
        <dbReference type="Pfam" id="PF08706"/>
    </source>
</evidence>
<dbReference type="PANTHER" id="PTHR35372">
    <property type="entry name" value="ATP BINDING PROTEIN-RELATED"/>
    <property type="match status" value="1"/>
</dbReference>
<reference evidence="3 4" key="1">
    <citation type="journal article" date="2019" name="Sci. Transl. Med.">
        <title>Quorum sensing between bacterial species on the skin protects against epidermal injury in atopic dermatitis.</title>
        <authorList>
            <person name="Williams M.R."/>
        </authorList>
    </citation>
    <scope>NUCLEOTIDE SEQUENCE [LARGE SCALE GENOMIC DNA]</scope>
    <source>
        <strain evidence="3 4">E7</strain>
    </source>
</reference>
<protein>
    <submittedName>
        <fullName evidence="3">DNA primase</fullName>
    </submittedName>
</protein>
<dbReference type="InterPro" id="IPR014818">
    <property type="entry name" value="Phage/plasmid_primase_P4_C"/>
</dbReference>
<feature type="domain" description="Bacteriophage/plasmid primase P4 C-terminal" evidence="2">
    <location>
        <begin position="2"/>
        <end position="71"/>
    </location>
</feature>
<dbReference type="AlphaFoldDB" id="A0A4Q9VZQ2"/>
<accession>A0A4Q9VZQ2</accession>
<dbReference type="InterPro" id="IPR006500">
    <property type="entry name" value="Helicase_put_C_phage/plasmid"/>
</dbReference>
<comment type="caution">
    <text evidence="3">The sequence shown here is derived from an EMBL/GenBank/DDBJ whole genome shotgun (WGS) entry which is preliminary data.</text>
</comment>
<dbReference type="NCBIfam" id="TIGR01613">
    <property type="entry name" value="primase_Cterm"/>
    <property type="match status" value="1"/>
</dbReference>
<evidence type="ECO:0000313" key="4">
    <source>
        <dbReference type="Proteomes" id="UP000293637"/>
    </source>
</evidence>
<feature type="non-terminal residue" evidence="3">
    <location>
        <position position="1"/>
    </location>
</feature>
<dbReference type="PANTHER" id="PTHR35372:SF2">
    <property type="entry name" value="SF3 HELICASE DOMAIN-CONTAINING PROTEIN"/>
    <property type="match status" value="1"/>
</dbReference>
<dbReference type="Proteomes" id="UP000293637">
    <property type="component" value="Unassembled WGS sequence"/>
</dbReference>
<sequence>IMNELMHRKTVTPDEFDKDDMLLNVANGYIDLTSRELYKHDINRMFSQIANTDYSEKMQPAVWLDFLNDIFAGDKAVIRYIQKALGYSLTGSTREQVMFILFGKGRNGKSIFVETIAEILGDYSNNMQAKSLMVKKNDN</sequence>
<evidence type="ECO:0000256" key="1">
    <source>
        <dbReference type="ARBA" id="ARBA00022801"/>
    </source>
</evidence>
<gene>
    <name evidence="3" type="ORF">EQ812_14105</name>
</gene>
<evidence type="ECO:0000313" key="3">
    <source>
        <dbReference type="EMBL" id="TBW67982.1"/>
    </source>
</evidence>
<proteinExistence type="predicted"/>
<feature type="non-terminal residue" evidence="3">
    <location>
        <position position="139"/>
    </location>
</feature>
<dbReference type="EMBL" id="SCHB01000328">
    <property type="protein sequence ID" value="TBW67982.1"/>
    <property type="molecule type" value="Genomic_DNA"/>
</dbReference>
<dbReference type="InterPro" id="IPR051620">
    <property type="entry name" value="ORF904-like_C"/>
</dbReference>